<accession>A0A6L2MXG8</accession>
<organism evidence="1">
    <name type="scientific">Tanacetum cinerariifolium</name>
    <name type="common">Dalmatian daisy</name>
    <name type="synonym">Chrysanthemum cinerariifolium</name>
    <dbReference type="NCBI Taxonomy" id="118510"/>
    <lineage>
        <taxon>Eukaryota</taxon>
        <taxon>Viridiplantae</taxon>
        <taxon>Streptophyta</taxon>
        <taxon>Embryophyta</taxon>
        <taxon>Tracheophyta</taxon>
        <taxon>Spermatophyta</taxon>
        <taxon>Magnoliopsida</taxon>
        <taxon>eudicotyledons</taxon>
        <taxon>Gunneridae</taxon>
        <taxon>Pentapetalae</taxon>
        <taxon>asterids</taxon>
        <taxon>campanulids</taxon>
        <taxon>Asterales</taxon>
        <taxon>Asteraceae</taxon>
        <taxon>Asteroideae</taxon>
        <taxon>Anthemideae</taxon>
        <taxon>Anthemidinae</taxon>
        <taxon>Tanacetum</taxon>
    </lineage>
</organism>
<gene>
    <name evidence="1" type="ORF">Tci_050518</name>
</gene>
<comment type="caution">
    <text evidence="1">The sequence shown here is derived from an EMBL/GenBank/DDBJ whole genome shotgun (WGS) entry which is preliminary data.</text>
</comment>
<evidence type="ECO:0000313" key="1">
    <source>
        <dbReference type="EMBL" id="GEU78540.1"/>
    </source>
</evidence>
<sequence>MSNISMLGYARAPSISTCPLSQCSGVPGRAPVLARTTLSTRVDHVTFEKTVRVRLLVIIAHFSDEAFPMRLRAGCICSRAFVSLDRIQEILKDFTMNWMLGSLDVHWSLNNIRISFQTTCLEVILSHLVQRLEEHLVDLTEALVVDLVVVEEEVERAEEVVEEVVNRVEVEHVVDLVDDGAVDPAKEVAKETVEEKSREIK</sequence>
<proteinExistence type="predicted"/>
<name>A0A6L2MXG8_TANCI</name>
<protein>
    <submittedName>
        <fullName evidence="1">Uncharacterized protein</fullName>
    </submittedName>
</protein>
<dbReference type="EMBL" id="BKCJ010007694">
    <property type="protein sequence ID" value="GEU78540.1"/>
    <property type="molecule type" value="Genomic_DNA"/>
</dbReference>
<reference evidence="1" key="1">
    <citation type="journal article" date="2019" name="Sci. Rep.">
        <title>Draft genome of Tanacetum cinerariifolium, the natural source of mosquito coil.</title>
        <authorList>
            <person name="Yamashiro T."/>
            <person name="Shiraishi A."/>
            <person name="Satake H."/>
            <person name="Nakayama K."/>
        </authorList>
    </citation>
    <scope>NUCLEOTIDE SEQUENCE</scope>
</reference>
<dbReference type="AlphaFoldDB" id="A0A6L2MXG8"/>